<evidence type="ECO:0000259" key="1">
    <source>
        <dbReference type="Pfam" id="PF00501"/>
    </source>
</evidence>
<evidence type="ECO:0000313" key="3">
    <source>
        <dbReference type="EMBL" id="MFJ4077504.1"/>
    </source>
</evidence>
<dbReference type="InterPro" id="IPR042099">
    <property type="entry name" value="ANL_N_sf"/>
</dbReference>
<evidence type="ECO:0000313" key="4">
    <source>
        <dbReference type="Proteomes" id="UP001617511"/>
    </source>
</evidence>
<dbReference type="Gene3D" id="3.40.50.12780">
    <property type="entry name" value="N-terminal domain of ligase-like"/>
    <property type="match status" value="1"/>
</dbReference>
<accession>A0ABW8F633</accession>
<dbReference type="SUPFAM" id="SSF56801">
    <property type="entry name" value="Acetyl-CoA synthetase-like"/>
    <property type="match status" value="1"/>
</dbReference>
<evidence type="ECO:0000259" key="2">
    <source>
        <dbReference type="Pfam" id="PF13193"/>
    </source>
</evidence>
<dbReference type="InterPro" id="IPR025110">
    <property type="entry name" value="AMP-bd_C"/>
</dbReference>
<dbReference type="EMBL" id="JBIVGG010000001">
    <property type="protein sequence ID" value="MFJ4077504.1"/>
    <property type="molecule type" value="Genomic_DNA"/>
</dbReference>
<dbReference type="PANTHER" id="PTHR43767">
    <property type="entry name" value="LONG-CHAIN-FATTY-ACID--COA LIGASE"/>
    <property type="match status" value="1"/>
</dbReference>
<sequence>MTVDEGRRRDTFPDGSGTGTDVVPGSLVAAWKARVAKNPEGTALRFFDGALSAREVDVASDALAAAFEARGTGRGDRVGVYLQNVPQYALVLLALWKLGATALGLNPMYRRQELRRIIDDSGAVGVVCADADVHETLGTLAGSTVRWLISTSALDYQSRNDPRVFATTERLAPAPDGDLVALIGAYEGRGPSLMEPTRDDVAFLTYTSGTTGPPKGAMNTHGNVLSVVATCASWMGVSDGDVVFAMAPLFHITGAVVNGTISLLTDTTLVLAGRFHPGVAVEAFAEHGVTYTIGSITAYNAIYELPQAGPQHFASAKALYSGGAPIPPATVERFQERFGVYLHNGYGMTETTSAIIAVPPGSRAPVHLPSGTLSVGKPLPHLMARVVDLHGDPVPSGEQGELELSGPQVVPGYWGKPEATRHTMPEGRLRTGDVAVIDEEGWVYLVDRLKDQINVSGYKVWPREVEDALYEHPSVLEAAVVGQPDAYRGETVVAYVSLKAGLNATAEELIAFSRDRLAAYKCPRTIHFLADLPKTQSGKIRRAELRRLDGLGPVSPSKD</sequence>
<dbReference type="RefSeq" id="WP_402069117.1">
    <property type="nucleotide sequence ID" value="NZ_JBIVGG010000001.1"/>
</dbReference>
<keyword evidence="4" id="KW-1185">Reference proteome</keyword>
<protein>
    <submittedName>
        <fullName evidence="3">Class I adenylate-forming enzyme family protein</fullName>
    </submittedName>
</protein>
<feature type="domain" description="AMP-binding enzyme C-terminal" evidence="2">
    <location>
        <begin position="464"/>
        <end position="539"/>
    </location>
</feature>
<dbReference type="InterPro" id="IPR050237">
    <property type="entry name" value="ATP-dep_AMP-bd_enzyme"/>
</dbReference>
<name>A0ABW8F633_9ACTN</name>
<dbReference type="InterPro" id="IPR045851">
    <property type="entry name" value="AMP-bd_C_sf"/>
</dbReference>
<dbReference type="Proteomes" id="UP001617511">
    <property type="component" value="Unassembled WGS sequence"/>
</dbReference>
<dbReference type="PROSITE" id="PS00455">
    <property type="entry name" value="AMP_BINDING"/>
    <property type="match status" value="1"/>
</dbReference>
<comment type="caution">
    <text evidence="3">The sequence shown here is derived from an EMBL/GenBank/DDBJ whole genome shotgun (WGS) entry which is preliminary data.</text>
</comment>
<proteinExistence type="predicted"/>
<dbReference type="InterPro" id="IPR020845">
    <property type="entry name" value="AMP-binding_CS"/>
</dbReference>
<gene>
    <name evidence="3" type="ORF">ACIP2Z_00925</name>
</gene>
<reference evidence="3 4" key="1">
    <citation type="submission" date="2024-10" db="EMBL/GenBank/DDBJ databases">
        <title>The Natural Products Discovery Center: Release of the First 8490 Sequenced Strains for Exploring Actinobacteria Biosynthetic Diversity.</title>
        <authorList>
            <person name="Kalkreuter E."/>
            <person name="Kautsar S.A."/>
            <person name="Yang D."/>
            <person name="Bader C.D."/>
            <person name="Teijaro C.N."/>
            <person name="Fluegel L."/>
            <person name="Davis C.M."/>
            <person name="Simpson J.R."/>
            <person name="Lauterbach L."/>
            <person name="Steele A.D."/>
            <person name="Gui C."/>
            <person name="Meng S."/>
            <person name="Li G."/>
            <person name="Viehrig K."/>
            <person name="Ye F."/>
            <person name="Su P."/>
            <person name="Kiefer A.F."/>
            <person name="Nichols A."/>
            <person name="Cepeda A.J."/>
            <person name="Yan W."/>
            <person name="Fan B."/>
            <person name="Jiang Y."/>
            <person name="Adhikari A."/>
            <person name="Zheng C.-J."/>
            <person name="Schuster L."/>
            <person name="Cowan T.M."/>
            <person name="Smanski M.J."/>
            <person name="Chevrette M.G."/>
            <person name="De Carvalho L.P.S."/>
            <person name="Shen B."/>
        </authorList>
    </citation>
    <scope>NUCLEOTIDE SEQUENCE [LARGE SCALE GENOMIC DNA]</scope>
    <source>
        <strain evidence="3 4">NPDC089932</strain>
    </source>
</reference>
<dbReference type="Pfam" id="PF13193">
    <property type="entry name" value="AMP-binding_C"/>
    <property type="match status" value="1"/>
</dbReference>
<feature type="domain" description="AMP-dependent synthetase/ligase" evidence="1">
    <location>
        <begin position="33"/>
        <end position="414"/>
    </location>
</feature>
<dbReference type="Gene3D" id="3.30.300.30">
    <property type="match status" value="1"/>
</dbReference>
<dbReference type="Pfam" id="PF00501">
    <property type="entry name" value="AMP-binding"/>
    <property type="match status" value="1"/>
</dbReference>
<organism evidence="3 4">
    <name type="scientific">Streptomyces iakyrus</name>
    <dbReference type="NCBI Taxonomy" id="68219"/>
    <lineage>
        <taxon>Bacteria</taxon>
        <taxon>Bacillati</taxon>
        <taxon>Actinomycetota</taxon>
        <taxon>Actinomycetes</taxon>
        <taxon>Kitasatosporales</taxon>
        <taxon>Streptomycetaceae</taxon>
        <taxon>Streptomyces</taxon>
    </lineage>
</organism>
<dbReference type="PANTHER" id="PTHR43767:SF1">
    <property type="entry name" value="NONRIBOSOMAL PEPTIDE SYNTHASE PES1 (EUROFUNG)-RELATED"/>
    <property type="match status" value="1"/>
</dbReference>
<dbReference type="InterPro" id="IPR000873">
    <property type="entry name" value="AMP-dep_synth/lig_dom"/>
</dbReference>